<feature type="domain" description="Asparagine synthetase" evidence="1">
    <location>
        <begin position="71"/>
        <end position="130"/>
    </location>
</feature>
<dbReference type="Pfam" id="PF00733">
    <property type="entry name" value="Asn_synthase"/>
    <property type="match status" value="1"/>
</dbReference>
<accession>A0ABX3FN51</accession>
<proteinExistence type="predicted"/>
<name>A0ABX3FN51_9VIBR</name>
<dbReference type="InterPro" id="IPR001962">
    <property type="entry name" value="Asn_synthase"/>
</dbReference>
<dbReference type="Gene3D" id="3.40.50.620">
    <property type="entry name" value="HUPs"/>
    <property type="match status" value="1"/>
</dbReference>
<gene>
    <name evidence="2" type="ORF">BIY21_20805</name>
</gene>
<sequence>MTEIKNDKINNFLKFGYFFDYNPDLEIKLDEIDKNKYESASRSELVKIGGDKFLDSISKEYEPNKRNLVPISGGLDSRAILAGLLRFTDARNIETYTFGVRGSLDFEIGNYIAKKLGTNHMSFDLEKYDYDESSLFDISSRVDRQTMLFHHAPIKAVDQNFKDHFHWSGFMGDPISGSKYKNEYKNCLKSAKEKFLLDNVFTTSVKLYDAIEQEFFLTKPNINSNNLSCYEQIDFFNRQLKYVMPHVLMKGYDYKLPFVNSAFSQFMLDVDNKYRDNQNLYFDILLQSFPKEFKYRTRTKYGLPLNTSHRVANFKRLSNKFLQVSRINRNINVNYMDFANLIRRDKKFYNLIRCSVNDFNEREFVLPFDVNKVLLEHVNGYNNHANILLLITSLDIHLKNGLKL</sequence>
<evidence type="ECO:0000259" key="1">
    <source>
        <dbReference type="Pfam" id="PF00733"/>
    </source>
</evidence>
<dbReference type="Proteomes" id="UP000186206">
    <property type="component" value="Unassembled WGS sequence"/>
</dbReference>
<dbReference type="InterPro" id="IPR014729">
    <property type="entry name" value="Rossmann-like_a/b/a_fold"/>
</dbReference>
<reference evidence="2 3" key="1">
    <citation type="submission" date="2016-09" db="EMBL/GenBank/DDBJ databases">
        <title>Genomic Taxonomy of the Vibrionaceae.</title>
        <authorList>
            <person name="Gonzalez-Castillo A."/>
            <person name="Gomez-Gil B."/>
            <person name="Enciso-Ibarra K."/>
        </authorList>
    </citation>
    <scope>NUCLEOTIDE SEQUENCE [LARGE SCALE GENOMIC DNA]</scope>
    <source>
        <strain evidence="2 3">CAIM 1731</strain>
    </source>
</reference>
<keyword evidence="3" id="KW-1185">Reference proteome</keyword>
<organism evidence="2 3">
    <name type="scientific">Vibrio ponticus</name>
    <dbReference type="NCBI Taxonomy" id="265668"/>
    <lineage>
        <taxon>Bacteria</taxon>
        <taxon>Pseudomonadati</taxon>
        <taxon>Pseudomonadota</taxon>
        <taxon>Gammaproteobacteria</taxon>
        <taxon>Vibrionales</taxon>
        <taxon>Vibrionaceae</taxon>
        <taxon>Vibrio</taxon>
    </lineage>
</organism>
<dbReference type="SUPFAM" id="SSF52402">
    <property type="entry name" value="Adenine nucleotide alpha hydrolases-like"/>
    <property type="match status" value="1"/>
</dbReference>
<comment type="caution">
    <text evidence="2">The sequence shown here is derived from an EMBL/GenBank/DDBJ whole genome shotgun (WGS) entry which is preliminary data.</text>
</comment>
<evidence type="ECO:0000313" key="3">
    <source>
        <dbReference type="Proteomes" id="UP000186206"/>
    </source>
</evidence>
<protein>
    <recommendedName>
        <fullName evidence="1">Asparagine synthetase domain-containing protein</fullName>
    </recommendedName>
</protein>
<dbReference type="RefSeq" id="WP_075647886.1">
    <property type="nucleotide sequence ID" value="NZ_AP019657.1"/>
</dbReference>
<evidence type="ECO:0000313" key="2">
    <source>
        <dbReference type="EMBL" id="OLQ95468.1"/>
    </source>
</evidence>
<dbReference type="EMBL" id="MJMI01000032">
    <property type="protein sequence ID" value="OLQ95468.1"/>
    <property type="molecule type" value="Genomic_DNA"/>
</dbReference>